<proteinExistence type="predicted"/>
<dbReference type="Proteomes" id="UP000019335">
    <property type="component" value="Unassembled WGS sequence"/>
</dbReference>
<comment type="caution">
    <text evidence="2">The sequence shown here is derived from an EMBL/GenBank/DDBJ whole genome shotgun (WGS) entry which is preliminary data.</text>
</comment>
<evidence type="ECO:0000313" key="3">
    <source>
        <dbReference type="Proteomes" id="UP000019335"/>
    </source>
</evidence>
<evidence type="ECO:0000313" key="2">
    <source>
        <dbReference type="EMBL" id="EWM21261.1"/>
    </source>
</evidence>
<feature type="transmembrane region" description="Helical" evidence="1">
    <location>
        <begin position="68"/>
        <end position="89"/>
    </location>
</feature>
<keyword evidence="1" id="KW-0812">Transmembrane</keyword>
<keyword evidence="3" id="KW-1185">Reference proteome</keyword>
<accession>W7TLE7</accession>
<sequence>MPAMAKHTGSGPAFPAATDATTVSYQQAKEHTPLVIEAVPLADDRTPIIGSALEMELERVLSNRPRRIFLASLAALALLILGSLFLVLASSRGGHEQVPPVT</sequence>
<keyword evidence="1" id="KW-0472">Membrane</keyword>
<dbReference type="AlphaFoldDB" id="W7TLE7"/>
<protein>
    <submittedName>
        <fullName evidence="2">Uncharacterized protein</fullName>
    </submittedName>
</protein>
<reference evidence="2 3" key="1">
    <citation type="journal article" date="2014" name="Mol. Plant">
        <title>Chromosome Scale Genome Assembly and Transcriptome Profiling of Nannochloropsis gaditana in Nitrogen Depletion.</title>
        <authorList>
            <person name="Corteggiani Carpinelli E."/>
            <person name="Telatin A."/>
            <person name="Vitulo N."/>
            <person name="Forcato C."/>
            <person name="D'Angelo M."/>
            <person name="Schiavon R."/>
            <person name="Vezzi A."/>
            <person name="Giacometti G.M."/>
            <person name="Morosinotto T."/>
            <person name="Valle G."/>
        </authorList>
    </citation>
    <scope>NUCLEOTIDE SEQUENCE [LARGE SCALE GENOMIC DNA]</scope>
    <source>
        <strain evidence="2 3">B-31</strain>
    </source>
</reference>
<keyword evidence="1" id="KW-1133">Transmembrane helix</keyword>
<name>W7TLE7_9STRA</name>
<evidence type="ECO:0000256" key="1">
    <source>
        <dbReference type="SAM" id="Phobius"/>
    </source>
</evidence>
<dbReference type="EMBL" id="AZIL01002547">
    <property type="protein sequence ID" value="EWM21261.1"/>
    <property type="molecule type" value="Genomic_DNA"/>
</dbReference>
<organism evidence="2 3">
    <name type="scientific">Nannochloropsis gaditana</name>
    <dbReference type="NCBI Taxonomy" id="72520"/>
    <lineage>
        <taxon>Eukaryota</taxon>
        <taxon>Sar</taxon>
        <taxon>Stramenopiles</taxon>
        <taxon>Ochrophyta</taxon>
        <taxon>Eustigmatophyceae</taxon>
        <taxon>Eustigmatales</taxon>
        <taxon>Monodopsidaceae</taxon>
        <taxon>Nannochloropsis</taxon>
    </lineage>
</organism>
<dbReference type="OrthoDB" id="10324678at2759"/>
<gene>
    <name evidence="2" type="ORF">Naga_100750g1</name>
</gene>